<feature type="compositionally biased region" description="Polar residues" evidence="1">
    <location>
        <begin position="588"/>
        <end position="610"/>
    </location>
</feature>
<dbReference type="Proteomes" id="UP001153365">
    <property type="component" value="Unassembled WGS sequence"/>
</dbReference>
<feature type="compositionally biased region" description="Polar residues" evidence="1">
    <location>
        <begin position="183"/>
        <end position="194"/>
    </location>
</feature>
<feature type="compositionally biased region" description="Low complexity" evidence="1">
    <location>
        <begin position="557"/>
        <end position="572"/>
    </location>
</feature>
<accession>A0AAV0AXE7</accession>
<dbReference type="EMBL" id="CALTRL010001884">
    <property type="protein sequence ID" value="CAH7674038.1"/>
    <property type="molecule type" value="Genomic_DNA"/>
</dbReference>
<evidence type="ECO:0000313" key="3">
    <source>
        <dbReference type="Proteomes" id="UP001153365"/>
    </source>
</evidence>
<feature type="region of interest" description="Disordered" evidence="1">
    <location>
        <begin position="222"/>
        <end position="276"/>
    </location>
</feature>
<name>A0AAV0AXE7_PHAPC</name>
<reference evidence="2" key="1">
    <citation type="submission" date="2022-06" db="EMBL/GenBank/DDBJ databases">
        <authorList>
            <consortium name="SYNGENTA / RWTH Aachen University"/>
        </authorList>
    </citation>
    <scope>NUCLEOTIDE SEQUENCE</scope>
</reference>
<sequence length="717" mass="80346">MSGLPLPLFGGSLRESWDLHEIQLVAWLRTNNVEEIDDRTRIDFLLLSLKSNSNPLIWFSSQPAELKHSFLCCINLLKSKYGTDLRREMLRLSSVNNLEVRSFRDSEHKTEMVSDLVNDIDCLLSLASINDDSLRRDYLLKSFRSFNGALKMMNRAGSYDATILAVLNWESTVISKAQLALKQTSAMKPNQMSSKPPDRDPIATTQEDSKFLLQKPAEASLKQHKAPRFLTQDLQPNPNRTPIESEVYYKTNLKPSQSRNPSPNQDNSSEPYSNSQCYAKNTNLTCQDDSLSQKKILKFPKPQRDFPSQSIPRPPVEEPLVLRKYSDPEYMMESAVDPQLMPAAPLHPPEGIFSSAGFKGNKYSQEVLNDLAWNPQQSSRSKTVMKHPFKPLVYDPKKNPYPPPENIEHPQKIMNDSNEMRPAETVERNGKFAPQGVIPPQVRVSNWLNSPSNVHMAVGGKPVYSDNSASIPFPSSQFPANNPTSAPLNHPKTRAPPEISSFGELPRLTPTATQAANIDVSFAFPTAVPQGPADNTGPSPNKTKRQSKLVKVRRRGSQSSNISSSDQQSFRSINRIKSFVGSLRRASSRGSQSVAESDSTQERGPNTPSTMEPGGTGCGFESEGHGKLRPMQAQFKRLFRKHQHPENVRRHQRSMLVNKSLPPEEQPLKGKARRLHFGSSRPEETTTSMPPESAILGMKPDDEIFQAMNFNDRKPAR</sequence>
<proteinExistence type="predicted"/>
<protein>
    <submittedName>
        <fullName evidence="2">Uncharacterized protein</fullName>
    </submittedName>
</protein>
<feature type="compositionally biased region" description="Basic residues" evidence="1">
    <location>
        <begin position="542"/>
        <end position="556"/>
    </location>
</feature>
<gene>
    <name evidence="2" type="ORF">PPACK8108_LOCUS8937</name>
</gene>
<feature type="region of interest" description="Disordered" evidence="1">
    <location>
        <begin position="465"/>
        <end position="698"/>
    </location>
</feature>
<feature type="compositionally biased region" description="Polar residues" evidence="1">
    <location>
        <begin position="465"/>
        <end position="487"/>
    </location>
</feature>
<feature type="compositionally biased region" description="Polar residues" evidence="1">
    <location>
        <begin position="232"/>
        <end position="242"/>
    </location>
</feature>
<comment type="caution">
    <text evidence="2">The sequence shown here is derived from an EMBL/GenBank/DDBJ whole genome shotgun (WGS) entry which is preliminary data.</text>
</comment>
<feature type="region of interest" description="Disordered" evidence="1">
    <location>
        <begin position="183"/>
        <end position="203"/>
    </location>
</feature>
<organism evidence="2 3">
    <name type="scientific">Phakopsora pachyrhizi</name>
    <name type="common">Asian soybean rust disease fungus</name>
    <dbReference type="NCBI Taxonomy" id="170000"/>
    <lineage>
        <taxon>Eukaryota</taxon>
        <taxon>Fungi</taxon>
        <taxon>Dikarya</taxon>
        <taxon>Basidiomycota</taxon>
        <taxon>Pucciniomycotina</taxon>
        <taxon>Pucciniomycetes</taxon>
        <taxon>Pucciniales</taxon>
        <taxon>Phakopsoraceae</taxon>
        <taxon>Phakopsora</taxon>
    </lineage>
</organism>
<evidence type="ECO:0000313" key="2">
    <source>
        <dbReference type="EMBL" id="CAH7674038.1"/>
    </source>
</evidence>
<feature type="compositionally biased region" description="Polar residues" evidence="1">
    <location>
        <begin position="253"/>
        <end position="276"/>
    </location>
</feature>
<dbReference type="AlphaFoldDB" id="A0AAV0AXE7"/>
<keyword evidence="3" id="KW-1185">Reference proteome</keyword>
<feature type="region of interest" description="Disordered" evidence="1">
    <location>
        <begin position="393"/>
        <end position="415"/>
    </location>
</feature>
<evidence type="ECO:0000256" key="1">
    <source>
        <dbReference type="SAM" id="MobiDB-lite"/>
    </source>
</evidence>